<keyword evidence="3 6" id="KW-0812">Transmembrane</keyword>
<dbReference type="RefSeq" id="WP_343800893.1">
    <property type="nucleotide sequence ID" value="NZ_BAAADJ010000055.1"/>
</dbReference>
<comment type="caution">
    <text evidence="7">The sequence shown here is derived from an EMBL/GenBank/DDBJ whole genome shotgun (WGS) entry which is preliminary data.</text>
</comment>
<reference evidence="8" key="1">
    <citation type="journal article" date="2019" name="Int. J. Syst. Evol. Microbiol.">
        <title>The Global Catalogue of Microorganisms (GCM) 10K type strain sequencing project: providing services to taxonomists for standard genome sequencing and annotation.</title>
        <authorList>
            <consortium name="The Broad Institute Genomics Platform"/>
            <consortium name="The Broad Institute Genome Sequencing Center for Infectious Disease"/>
            <person name="Wu L."/>
            <person name="Ma J."/>
        </authorList>
    </citation>
    <scope>NUCLEOTIDE SEQUENCE [LARGE SCALE GENOMIC DNA]</scope>
    <source>
        <strain evidence="8">JCM 9731</strain>
    </source>
</reference>
<comment type="similarity">
    <text evidence="2">Belongs to the autoinducer-2 exporter (AI-2E) (TC 2.A.86) family.</text>
</comment>
<keyword evidence="8" id="KW-1185">Reference proteome</keyword>
<sequence length="356" mass="39344">MSALFTKKTWIIIFTIAIIGFIAYLILPVSVPLILAFITALFLEPLIRFIQKRGRSKRNLAVIIVFCLFLLFIGIITYFIVTKIIAQAINLVENAPDYIEEISAALIQIQAHFTSATAHLPEAVSKEIQTQITSFTNSMTNSLSNMVNIDTVKKLATVLFTNIPNFLVSLLVYLIALFLFMLDMPRVKEGLYNHLTEKTADKVDFMIARLSYVVFGFLKAQFLVSVLIFIVSLVGLLFIAPDVALLMSIIIWAIDFIPIIGSIVILGPWAIFNLLTGNMALGTELAILAAILLVIRRTVEPKVMGSQIGLSPLATLIAMYLGLKLIGILGFFVGPLVLIAFNSAKEAGIIKFNFKI</sequence>
<feature type="transmembrane region" description="Helical" evidence="6">
    <location>
        <begin position="9"/>
        <end position="27"/>
    </location>
</feature>
<dbReference type="InterPro" id="IPR002549">
    <property type="entry name" value="AI-2E-like"/>
</dbReference>
<comment type="subcellular location">
    <subcellularLocation>
        <location evidence="1">Membrane</location>
        <topology evidence="1">Multi-pass membrane protein</topology>
    </subcellularLocation>
</comment>
<evidence type="ECO:0000256" key="5">
    <source>
        <dbReference type="ARBA" id="ARBA00023136"/>
    </source>
</evidence>
<dbReference type="PANTHER" id="PTHR21716">
    <property type="entry name" value="TRANSMEMBRANE PROTEIN"/>
    <property type="match status" value="1"/>
</dbReference>
<protein>
    <submittedName>
        <fullName evidence="7">Sporulation integral membrane protein YtvI</fullName>
    </submittedName>
</protein>
<keyword evidence="4 6" id="KW-1133">Transmembrane helix</keyword>
<gene>
    <name evidence="7" type="primary">ytvI_2</name>
    <name evidence="7" type="ORF">GCM10008967_31320</name>
</gene>
<evidence type="ECO:0000256" key="1">
    <source>
        <dbReference type="ARBA" id="ARBA00004141"/>
    </source>
</evidence>
<dbReference type="PANTHER" id="PTHR21716:SF68">
    <property type="entry name" value="TRANSPORT PROTEIN YTVI-RELATED"/>
    <property type="match status" value="1"/>
</dbReference>
<evidence type="ECO:0000313" key="7">
    <source>
        <dbReference type="EMBL" id="GAA0338779.1"/>
    </source>
</evidence>
<name>A0ABP3GAD5_9BACI</name>
<feature type="transmembrane region" description="Helical" evidence="6">
    <location>
        <begin position="163"/>
        <end position="182"/>
    </location>
</feature>
<dbReference type="NCBIfam" id="TIGR02872">
    <property type="entry name" value="spore_ytvI"/>
    <property type="match status" value="1"/>
</dbReference>
<feature type="transmembrane region" description="Helical" evidence="6">
    <location>
        <begin position="212"/>
        <end position="239"/>
    </location>
</feature>
<feature type="transmembrane region" description="Helical" evidence="6">
    <location>
        <begin position="62"/>
        <end position="81"/>
    </location>
</feature>
<organism evidence="7 8">
    <name type="scientific">Bacillus carboniphilus</name>
    <dbReference type="NCBI Taxonomy" id="86663"/>
    <lineage>
        <taxon>Bacteria</taxon>
        <taxon>Bacillati</taxon>
        <taxon>Bacillota</taxon>
        <taxon>Bacilli</taxon>
        <taxon>Bacillales</taxon>
        <taxon>Bacillaceae</taxon>
        <taxon>Bacillus</taxon>
    </lineage>
</organism>
<dbReference type="EMBL" id="BAAADJ010000055">
    <property type="protein sequence ID" value="GAA0338779.1"/>
    <property type="molecule type" value="Genomic_DNA"/>
</dbReference>
<feature type="transmembrane region" description="Helical" evidence="6">
    <location>
        <begin position="245"/>
        <end position="272"/>
    </location>
</feature>
<dbReference type="Proteomes" id="UP001500782">
    <property type="component" value="Unassembled WGS sequence"/>
</dbReference>
<evidence type="ECO:0000256" key="2">
    <source>
        <dbReference type="ARBA" id="ARBA00009773"/>
    </source>
</evidence>
<dbReference type="Pfam" id="PF01594">
    <property type="entry name" value="AI-2E_transport"/>
    <property type="match status" value="1"/>
</dbReference>
<feature type="transmembrane region" description="Helical" evidence="6">
    <location>
        <begin position="317"/>
        <end position="341"/>
    </location>
</feature>
<proteinExistence type="inferred from homology"/>
<evidence type="ECO:0000313" key="8">
    <source>
        <dbReference type="Proteomes" id="UP001500782"/>
    </source>
</evidence>
<evidence type="ECO:0000256" key="6">
    <source>
        <dbReference type="SAM" id="Phobius"/>
    </source>
</evidence>
<dbReference type="InterPro" id="IPR014227">
    <property type="entry name" value="YtvI-like"/>
</dbReference>
<accession>A0ABP3GAD5</accession>
<keyword evidence="5 6" id="KW-0472">Membrane</keyword>
<feature type="transmembrane region" description="Helical" evidence="6">
    <location>
        <begin position="279"/>
        <end position="297"/>
    </location>
</feature>
<evidence type="ECO:0000256" key="4">
    <source>
        <dbReference type="ARBA" id="ARBA00022989"/>
    </source>
</evidence>
<evidence type="ECO:0000256" key="3">
    <source>
        <dbReference type="ARBA" id="ARBA00022692"/>
    </source>
</evidence>